<dbReference type="AlphaFoldDB" id="A0AAW2LZV5"/>
<dbReference type="InterPro" id="IPR054722">
    <property type="entry name" value="PolX-like_BBD"/>
</dbReference>
<accession>A0AAW2LZV5</accession>
<feature type="region of interest" description="Disordered" evidence="1">
    <location>
        <begin position="1"/>
        <end position="21"/>
    </location>
</feature>
<proteinExistence type="predicted"/>
<comment type="caution">
    <text evidence="3">The sequence shown here is derived from an EMBL/GenBank/DDBJ whole genome shotgun (WGS) entry which is preliminary data.</text>
</comment>
<evidence type="ECO:0000313" key="3">
    <source>
        <dbReference type="EMBL" id="KAL0324674.1"/>
    </source>
</evidence>
<reference evidence="3" key="1">
    <citation type="submission" date="2020-06" db="EMBL/GenBank/DDBJ databases">
        <authorList>
            <person name="Li T."/>
            <person name="Hu X."/>
            <person name="Zhang T."/>
            <person name="Song X."/>
            <person name="Zhang H."/>
            <person name="Dai N."/>
            <person name="Sheng W."/>
            <person name="Hou X."/>
            <person name="Wei L."/>
        </authorList>
    </citation>
    <scope>NUCLEOTIDE SEQUENCE</scope>
    <source>
        <strain evidence="3">KEN8</strain>
        <tissue evidence="3">Leaf</tissue>
    </source>
</reference>
<name>A0AAW2LZV5_9LAMI</name>
<gene>
    <name evidence="3" type="ORF">Scaly_2434500</name>
</gene>
<dbReference type="Pfam" id="PF22936">
    <property type="entry name" value="Pol_BBD"/>
    <property type="match status" value="1"/>
</dbReference>
<protein>
    <recommendedName>
        <fullName evidence="2">Retrovirus-related Pol polyprotein from transposon TNT 1-94-like beta-barrel domain-containing protein</fullName>
    </recommendedName>
</protein>
<reference evidence="3" key="2">
    <citation type="journal article" date="2024" name="Plant">
        <title>Genomic evolution and insights into agronomic trait innovations of Sesamum species.</title>
        <authorList>
            <person name="Miao H."/>
            <person name="Wang L."/>
            <person name="Qu L."/>
            <person name="Liu H."/>
            <person name="Sun Y."/>
            <person name="Le M."/>
            <person name="Wang Q."/>
            <person name="Wei S."/>
            <person name="Zheng Y."/>
            <person name="Lin W."/>
            <person name="Duan Y."/>
            <person name="Cao H."/>
            <person name="Xiong S."/>
            <person name="Wang X."/>
            <person name="Wei L."/>
            <person name="Li C."/>
            <person name="Ma Q."/>
            <person name="Ju M."/>
            <person name="Zhao R."/>
            <person name="Li G."/>
            <person name="Mu C."/>
            <person name="Tian Q."/>
            <person name="Mei H."/>
            <person name="Zhang T."/>
            <person name="Gao T."/>
            <person name="Zhang H."/>
        </authorList>
    </citation>
    <scope>NUCLEOTIDE SEQUENCE</scope>
    <source>
        <strain evidence="3">KEN8</strain>
    </source>
</reference>
<sequence>MKKGKGKGKVGGYQQSKANDVSMHCQEKGHWKREYPQLLSNPGMFVIKVNMITNVASWVLDTGCGAHIGNNLQVLERSRRLSKDEIILRLGDGKAVAADPMGPLNLVISDHIWTELKDYYYVPSMMKNIVSIPILDNDGYTFTIDKNGFYFMIDNNSHLLAAAKLLNMDPSKTVPHMPYEIWHGKPEFYKYLRVWGSPQQNDATSFEPSVHGVPVFRKSTRESRPPERYEFVGLTSQLDNDPKIYGEAMPDFDSNKWLEAMKFEMDPIGSNQVWSLVDPLKSFRPVGCKWVYKQSLELTARLQPSSLGSWQKNTLNDPGSILRKPTRP</sequence>
<organism evidence="3">
    <name type="scientific">Sesamum calycinum</name>
    <dbReference type="NCBI Taxonomy" id="2727403"/>
    <lineage>
        <taxon>Eukaryota</taxon>
        <taxon>Viridiplantae</taxon>
        <taxon>Streptophyta</taxon>
        <taxon>Embryophyta</taxon>
        <taxon>Tracheophyta</taxon>
        <taxon>Spermatophyta</taxon>
        <taxon>Magnoliopsida</taxon>
        <taxon>eudicotyledons</taxon>
        <taxon>Gunneridae</taxon>
        <taxon>Pentapetalae</taxon>
        <taxon>asterids</taxon>
        <taxon>lamiids</taxon>
        <taxon>Lamiales</taxon>
        <taxon>Pedaliaceae</taxon>
        <taxon>Sesamum</taxon>
    </lineage>
</organism>
<feature type="region of interest" description="Disordered" evidence="1">
    <location>
        <begin position="308"/>
        <end position="328"/>
    </location>
</feature>
<evidence type="ECO:0000256" key="1">
    <source>
        <dbReference type="SAM" id="MobiDB-lite"/>
    </source>
</evidence>
<evidence type="ECO:0000259" key="2">
    <source>
        <dbReference type="Pfam" id="PF22936"/>
    </source>
</evidence>
<dbReference type="EMBL" id="JACGWM010000015">
    <property type="protein sequence ID" value="KAL0324674.1"/>
    <property type="molecule type" value="Genomic_DNA"/>
</dbReference>
<feature type="compositionally biased region" description="Polar residues" evidence="1">
    <location>
        <begin position="308"/>
        <end position="317"/>
    </location>
</feature>
<feature type="domain" description="Retrovirus-related Pol polyprotein from transposon TNT 1-94-like beta-barrel" evidence="2">
    <location>
        <begin position="58"/>
        <end position="140"/>
    </location>
</feature>